<evidence type="ECO:0000313" key="3">
    <source>
        <dbReference type="EMBL" id="CAB4141336.1"/>
    </source>
</evidence>
<dbReference type="InterPro" id="IPR049026">
    <property type="entry name" value="Gp6-like_N"/>
</dbReference>
<dbReference type="Pfam" id="PF21379">
    <property type="entry name" value="Gp6-like_1st"/>
    <property type="match status" value="1"/>
</dbReference>
<gene>
    <name evidence="3" type="ORF">UFOVP410_175</name>
</gene>
<dbReference type="EMBL" id="LR796388">
    <property type="protein sequence ID" value="CAB4141336.1"/>
    <property type="molecule type" value="Genomic_DNA"/>
</dbReference>
<reference evidence="3" key="1">
    <citation type="submission" date="2020-04" db="EMBL/GenBank/DDBJ databases">
        <authorList>
            <person name="Chiriac C."/>
            <person name="Salcher M."/>
            <person name="Ghai R."/>
            <person name="Kavagutti S V."/>
        </authorList>
    </citation>
    <scope>NUCLEOTIDE SEQUENCE</scope>
</reference>
<proteinExistence type="predicted"/>
<dbReference type="Gene3D" id="3.30.300.200">
    <property type="match status" value="1"/>
</dbReference>
<organism evidence="3">
    <name type="scientific">uncultured Caudovirales phage</name>
    <dbReference type="NCBI Taxonomy" id="2100421"/>
    <lineage>
        <taxon>Viruses</taxon>
        <taxon>Duplodnaviria</taxon>
        <taxon>Heunggongvirae</taxon>
        <taxon>Uroviricota</taxon>
        <taxon>Caudoviricetes</taxon>
        <taxon>Peduoviridae</taxon>
        <taxon>Maltschvirus</taxon>
        <taxon>Maltschvirus maltsch</taxon>
    </lineage>
</organism>
<dbReference type="Pfam" id="PF21871">
    <property type="entry name" value="Gp6_C-III"/>
    <property type="match status" value="1"/>
</dbReference>
<sequence length="614" mass="68494">MSEIKYTELDFALIKDNLKTFLKSQDKFKDYNFDGSSLSILLDILAYNTGYNAFYLNMLASEMFLDSASLRESVVSRAKHLGYVPKSTRSIRAKIDYTVKFSLDTLPNIPTGFSLSKNQEFYTNFQNSRYTFYPLDDVLFERLPNEGTGPNERIVFIARDVELVEGKRFTHSYIVNNNSITTQKYIIPNSGCDISTLKVYVKDNSSSTNITVFLSNNDITLLNSSFPAYFIQPYESDLYEIVFGDGILGKSVVNGNVIFIDYVVSTGPDASGSSVFTTGSIDISGGSQSFNIVTKSVASGYSEQESISSIKLLAPRAYEAQNRAVTKYDYETLILKDVPLVDKVRVWGGEDNIPPEYGKVYCAIQPKTGIALNQEDKHAILETYIRPRNMISTEVVIVEPEYIGITVNSTVNYDSNKTTLSPDGLKAVVLTAISSYKSQNLSGFDSDFRFSKFVNYIDSANDSIVSNVTEIGMKYKLYPVLDSKNSFTITLNSNEIDKGDYINSVSSITSSKFYYNNSIVSISDDGQGQLFLYYISSDSKIVIVDSNIGTVSYETGIISINNMLVTSILNNLNYISLFVKPRYTDIIALRNQVILIEDSDVNIAVTDVSKLRLS</sequence>
<evidence type="ECO:0000259" key="1">
    <source>
        <dbReference type="Pfam" id="PF21379"/>
    </source>
</evidence>
<protein>
    <submittedName>
        <fullName evidence="3">Baseplate wedge subunit</fullName>
    </submittedName>
</protein>
<name>A0A6J5M8C2_9CAUD</name>
<feature type="domain" description="Baseplate wedge protein gp6 C-terminal" evidence="2">
    <location>
        <begin position="402"/>
        <end position="473"/>
    </location>
</feature>
<evidence type="ECO:0000259" key="2">
    <source>
        <dbReference type="Pfam" id="PF21871"/>
    </source>
</evidence>
<feature type="domain" description="Baseplate wedge protein gp6-like N-terminal helical" evidence="1">
    <location>
        <begin position="11"/>
        <end position="83"/>
    </location>
</feature>
<accession>A0A6J5M8C2</accession>
<dbReference type="InterPro" id="IPR054065">
    <property type="entry name" value="Gp6_C-III"/>
</dbReference>